<proteinExistence type="inferred from homology"/>
<evidence type="ECO:0000259" key="5">
    <source>
        <dbReference type="PROSITE" id="PS51747"/>
    </source>
</evidence>
<keyword evidence="2" id="KW-0479">Metal-binding</keyword>
<dbReference type="InterPro" id="IPR016192">
    <property type="entry name" value="APOBEC/CMP_deaminase_Zn-bd"/>
</dbReference>
<dbReference type="InterPro" id="IPR002125">
    <property type="entry name" value="CMP_dCMP_dom"/>
</dbReference>
<dbReference type="PANTHER" id="PTHR11086:SF18">
    <property type="entry name" value="DEOXYCYTIDYLATE DEAMINASE"/>
    <property type="match status" value="1"/>
</dbReference>
<keyword evidence="4" id="KW-0862">Zinc</keyword>
<comment type="similarity">
    <text evidence="1">Belongs to the cytidine and deoxycytidylate deaminase family.</text>
</comment>
<evidence type="ECO:0000256" key="2">
    <source>
        <dbReference type="ARBA" id="ARBA00022723"/>
    </source>
</evidence>
<gene>
    <name evidence="6" type="ORF">BI380_25445</name>
</gene>
<dbReference type="Pfam" id="PF00383">
    <property type="entry name" value="dCMP_cyt_deam_1"/>
    <property type="match status" value="1"/>
</dbReference>
<dbReference type="PANTHER" id="PTHR11086">
    <property type="entry name" value="DEOXYCYTIDYLATE DEAMINASE-RELATED"/>
    <property type="match status" value="1"/>
</dbReference>
<keyword evidence="3" id="KW-0378">Hydrolase</keyword>
<name>A0ABN4SLL2_9BURK</name>
<dbReference type="RefSeq" id="WP_046238517.1">
    <property type="nucleotide sequence ID" value="NZ_CBCSDN010000013.1"/>
</dbReference>
<evidence type="ECO:0000313" key="7">
    <source>
        <dbReference type="Proteomes" id="UP000095607"/>
    </source>
</evidence>
<feature type="domain" description="CMP/dCMP-type deaminase" evidence="5">
    <location>
        <begin position="267"/>
        <end position="454"/>
    </location>
</feature>
<dbReference type="InterPro" id="IPR027417">
    <property type="entry name" value="P-loop_NTPase"/>
</dbReference>
<dbReference type="SUPFAM" id="SSF53927">
    <property type="entry name" value="Cytidine deaminase-like"/>
    <property type="match status" value="1"/>
</dbReference>
<accession>A0ABN4SLL2</accession>
<evidence type="ECO:0000313" key="6">
    <source>
        <dbReference type="EMBL" id="AOV04435.1"/>
    </source>
</evidence>
<reference evidence="6 7" key="1">
    <citation type="submission" date="2016-09" db="EMBL/GenBank/DDBJ databases">
        <title>Complete genome sequence of Deltia acidovorans CM13 isolated from murine proximal colonic tissue.</title>
        <authorList>
            <person name="Saffarian A."/>
        </authorList>
    </citation>
    <scope>NUCLEOTIDE SEQUENCE [LARGE SCALE GENOMIC DNA]</scope>
    <source>
        <strain evidence="6 7">CM13</strain>
    </source>
</reference>
<dbReference type="NCBIfam" id="NF041025">
    <property type="entry name" value="antiphage_deaminase"/>
    <property type="match status" value="1"/>
</dbReference>
<keyword evidence="7" id="KW-1185">Reference proteome</keyword>
<dbReference type="Gene3D" id="3.40.50.300">
    <property type="entry name" value="P-loop containing nucleotide triphosphate hydrolases"/>
    <property type="match status" value="1"/>
</dbReference>
<dbReference type="Gene3D" id="3.40.140.10">
    <property type="entry name" value="Cytidine Deaminase, domain 2"/>
    <property type="match status" value="1"/>
</dbReference>
<evidence type="ECO:0000256" key="1">
    <source>
        <dbReference type="ARBA" id="ARBA00006576"/>
    </source>
</evidence>
<organism evidence="6 7">
    <name type="scientific">Delftia tsuruhatensis</name>
    <dbReference type="NCBI Taxonomy" id="180282"/>
    <lineage>
        <taxon>Bacteria</taxon>
        <taxon>Pseudomonadati</taxon>
        <taxon>Pseudomonadota</taxon>
        <taxon>Betaproteobacteria</taxon>
        <taxon>Burkholderiales</taxon>
        <taxon>Comamonadaceae</taxon>
        <taxon>Delftia</taxon>
    </lineage>
</organism>
<dbReference type="Proteomes" id="UP000095607">
    <property type="component" value="Chromosome"/>
</dbReference>
<dbReference type="PROSITE" id="PS51747">
    <property type="entry name" value="CYT_DCMP_DEAMINASES_2"/>
    <property type="match status" value="1"/>
</dbReference>
<evidence type="ECO:0000256" key="4">
    <source>
        <dbReference type="ARBA" id="ARBA00022833"/>
    </source>
</evidence>
<dbReference type="InterPro" id="IPR015517">
    <property type="entry name" value="dCMP_deaminase-rel"/>
</dbReference>
<dbReference type="InterPro" id="IPR016193">
    <property type="entry name" value="Cytidine_deaminase-like"/>
</dbReference>
<protein>
    <submittedName>
        <fullName evidence="6">CMP deaminase</fullName>
    </submittedName>
</protein>
<dbReference type="EMBL" id="CP017420">
    <property type="protein sequence ID" value="AOV04435.1"/>
    <property type="molecule type" value="Genomic_DNA"/>
</dbReference>
<evidence type="ECO:0000256" key="3">
    <source>
        <dbReference type="ARBA" id="ARBA00022801"/>
    </source>
</evidence>
<sequence>MSALLSETKLQRSYASSIDSTGEAISSLTPELVIALCGPIGSPLHQSAMQIKNTLAEFEYQTEIVRLSDLIRLNAKKVNIALDADTKFDEIQSLIKIGDGLRQNFGHDVLAKLAIAKIGADRAQHFGAFEDVAAESEKVDNEKIKQQRICHVIDSVKNSAELDLLRLIYGDALFAVGVFSPLELRVANLAKPGKLKHDEITRLIDIDSGEEFDHGQSVRNTFPQCDFFLRVDHAVVGPSEAKAIAQINERVRRFFDLIFRTVVITPTAEETAMYAATSAARNSACLSRQVGAAVTSATGELLAVGWNDVPQSGGGLYGMKPLSMRLLVESAQEDHRCFSQVGSPCHNDREKDSIARKVVESLVEGGVLSKDVTDKAVQTILGDTRVKDLIEFSRAVHAEMHAILAASRISGDRVVQGKIFVTTYPCHSCARHLVAAGISEIHYIEPYRKSLATRLHEDALTESSEAHGKVQLRQYDGIAPRRFIEMFEGRGRKEAGMLKLPSRTEAMPLTQVSLKAIPRLEEVVVAEIETKNLELPSLLASEENNAKVTR</sequence>
<dbReference type="PROSITE" id="PS00903">
    <property type="entry name" value="CYT_DCMP_DEAMINASES_1"/>
    <property type="match status" value="1"/>
</dbReference>